<evidence type="ECO:0000256" key="1">
    <source>
        <dbReference type="ARBA" id="ARBA00022741"/>
    </source>
</evidence>
<evidence type="ECO:0000256" key="2">
    <source>
        <dbReference type="ARBA" id="ARBA00022840"/>
    </source>
</evidence>
<gene>
    <name evidence="5" type="ORF">HKB16_07380</name>
</gene>
<organism evidence="5 6">
    <name type="scientific">Vibrio parahaemolyticus</name>
    <dbReference type="NCBI Taxonomy" id="670"/>
    <lineage>
        <taxon>Bacteria</taxon>
        <taxon>Pseudomonadati</taxon>
        <taxon>Pseudomonadota</taxon>
        <taxon>Gammaproteobacteria</taxon>
        <taxon>Vibrionales</taxon>
        <taxon>Vibrionaceae</taxon>
        <taxon>Vibrio</taxon>
    </lineage>
</organism>
<dbReference type="Pfam" id="PF00488">
    <property type="entry name" value="MutS_V"/>
    <property type="match status" value="1"/>
</dbReference>
<sequence length="85" mass="9230">DSLDYCRPTLVKDAGIHIQAGRHPVVEQVTTEPFIANPIELNPARKMLIITGPNMGGKSTYMRQTALIALMAHIGSYVPAESAQI</sequence>
<reference evidence="5 6" key="1">
    <citation type="submission" date="2020-04" db="EMBL/GenBank/DDBJ databases">
        <title>Whole-genome sequencing of Vibrio spp. from China reveals different genetic environments of blaCTX-M-14 among diverse lineages.</title>
        <authorList>
            <person name="Zheng Z."/>
            <person name="Ye L."/>
            <person name="Chen S."/>
        </authorList>
    </citation>
    <scope>NUCLEOTIDE SEQUENCE [LARGE SCALE GENOMIC DNA]</scope>
    <source>
        <strain evidence="5 6">Vb0551</strain>
    </source>
</reference>
<feature type="domain" description="DNA mismatch repair proteins mutS family" evidence="4">
    <location>
        <begin position="48"/>
        <end position="85"/>
    </location>
</feature>
<dbReference type="AlphaFoldDB" id="A0A7Y0XBV9"/>
<protein>
    <submittedName>
        <fullName evidence="5">DNA mismatch repair protein MutS</fullName>
    </submittedName>
</protein>
<evidence type="ECO:0000256" key="3">
    <source>
        <dbReference type="ARBA" id="ARBA00023125"/>
    </source>
</evidence>
<keyword evidence="3" id="KW-0238">DNA-binding</keyword>
<feature type="non-terminal residue" evidence="5">
    <location>
        <position position="85"/>
    </location>
</feature>
<dbReference type="GO" id="GO:0030983">
    <property type="term" value="F:mismatched DNA binding"/>
    <property type="evidence" value="ECO:0007669"/>
    <property type="project" value="InterPro"/>
</dbReference>
<comment type="caution">
    <text evidence="5">The sequence shown here is derived from an EMBL/GenBank/DDBJ whole genome shotgun (WGS) entry which is preliminary data.</text>
</comment>
<accession>A0A7Y0XBV9</accession>
<proteinExistence type="predicted"/>
<dbReference type="InterPro" id="IPR045076">
    <property type="entry name" value="MutS"/>
</dbReference>
<dbReference type="SUPFAM" id="SSF52540">
    <property type="entry name" value="P-loop containing nucleoside triphosphate hydrolases"/>
    <property type="match status" value="1"/>
</dbReference>
<dbReference type="PANTHER" id="PTHR11361:SF34">
    <property type="entry name" value="DNA MISMATCH REPAIR PROTEIN MSH1, MITOCHONDRIAL"/>
    <property type="match status" value="1"/>
</dbReference>
<evidence type="ECO:0000313" key="5">
    <source>
        <dbReference type="EMBL" id="NMU82702.1"/>
    </source>
</evidence>
<dbReference type="Gene3D" id="3.40.50.300">
    <property type="entry name" value="P-loop containing nucleotide triphosphate hydrolases"/>
    <property type="match status" value="1"/>
</dbReference>
<name>A0A7Y0XBV9_VIBPH</name>
<dbReference type="InterPro" id="IPR000432">
    <property type="entry name" value="DNA_mismatch_repair_MutS_C"/>
</dbReference>
<keyword evidence="1" id="KW-0547">Nucleotide-binding</keyword>
<evidence type="ECO:0000313" key="6">
    <source>
        <dbReference type="Proteomes" id="UP000518904"/>
    </source>
</evidence>
<dbReference type="GO" id="GO:0006298">
    <property type="term" value="P:mismatch repair"/>
    <property type="evidence" value="ECO:0007669"/>
    <property type="project" value="InterPro"/>
</dbReference>
<keyword evidence="2" id="KW-0067">ATP-binding</keyword>
<evidence type="ECO:0000259" key="4">
    <source>
        <dbReference type="Pfam" id="PF00488"/>
    </source>
</evidence>
<dbReference type="GO" id="GO:0005524">
    <property type="term" value="F:ATP binding"/>
    <property type="evidence" value="ECO:0007669"/>
    <property type="project" value="UniProtKB-KW"/>
</dbReference>
<dbReference type="EMBL" id="JABCLB010000910">
    <property type="protein sequence ID" value="NMU82702.1"/>
    <property type="molecule type" value="Genomic_DNA"/>
</dbReference>
<feature type="non-terminal residue" evidence="5">
    <location>
        <position position="1"/>
    </location>
</feature>
<dbReference type="GO" id="GO:0005829">
    <property type="term" value="C:cytosol"/>
    <property type="evidence" value="ECO:0007669"/>
    <property type="project" value="TreeGrafter"/>
</dbReference>
<dbReference type="Proteomes" id="UP000518904">
    <property type="component" value="Unassembled WGS sequence"/>
</dbReference>
<dbReference type="GO" id="GO:0140664">
    <property type="term" value="F:ATP-dependent DNA damage sensor activity"/>
    <property type="evidence" value="ECO:0007669"/>
    <property type="project" value="InterPro"/>
</dbReference>
<dbReference type="InterPro" id="IPR027417">
    <property type="entry name" value="P-loop_NTPase"/>
</dbReference>
<dbReference type="PANTHER" id="PTHR11361">
    <property type="entry name" value="DNA MISMATCH REPAIR PROTEIN MUTS FAMILY MEMBER"/>
    <property type="match status" value="1"/>
</dbReference>